<protein>
    <submittedName>
        <fullName evidence="3">Chorismate mutase</fullName>
        <ecNumber evidence="3">5.4.99.5</ecNumber>
    </submittedName>
</protein>
<evidence type="ECO:0000259" key="2">
    <source>
        <dbReference type="PROSITE" id="PS51168"/>
    </source>
</evidence>
<dbReference type="SUPFAM" id="SSF48600">
    <property type="entry name" value="Chorismate mutase II"/>
    <property type="match status" value="1"/>
</dbReference>
<dbReference type="PANTHER" id="PTHR38041:SF1">
    <property type="entry name" value="CHORISMATE MUTASE"/>
    <property type="match status" value="1"/>
</dbReference>
<dbReference type="InterPro" id="IPR002701">
    <property type="entry name" value="CM_II_prokaryot"/>
</dbReference>
<dbReference type="EMBL" id="JACRTL010000001">
    <property type="protein sequence ID" value="MBC8610187.1"/>
    <property type="molecule type" value="Genomic_DNA"/>
</dbReference>
<gene>
    <name evidence="3" type="ORF">H8702_03480</name>
</gene>
<reference evidence="3" key="1">
    <citation type="submission" date="2020-08" db="EMBL/GenBank/DDBJ databases">
        <title>Genome public.</title>
        <authorList>
            <person name="Liu C."/>
            <person name="Sun Q."/>
        </authorList>
    </citation>
    <scope>NUCLEOTIDE SEQUENCE</scope>
    <source>
        <strain evidence="3">NSJ-15</strain>
    </source>
</reference>
<keyword evidence="1 3" id="KW-0413">Isomerase</keyword>
<keyword evidence="4" id="KW-1185">Reference proteome</keyword>
<dbReference type="InterPro" id="IPR036263">
    <property type="entry name" value="Chorismate_II_sf"/>
</dbReference>
<dbReference type="GO" id="GO:0004106">
    <property type="term" value="F:chorismate mutase activity"/>
    <property type="evidence" value="ECO:0007669"/>
    <property type="project" value="UniProtKB-EC"/>
</dbReference>
<evidence type="ECO:0000313" key="3">
    <source>
        <dbReference type="EMBL" id="MBC8610187.1"/>
    </source>
</evidence>
<accession>A0A8J6PDI0</accession>
<dbReference type="SMART" id="SM00830">
    <property type="entry name" value="CM_2"/>
    <property type="match status" value="1"/>
</dbReference>
<name>A0A8J6PDI0_9FIRM</name>
<feature type="domain" description="Chorismate mutase" evidence="2">
    <location>
        <begin position="1"/>
        <end position="86"/>
    </location>
</feature>
<dbReference type="Pfam" id="PF01817">
    <property type="entry name" value="CM_2"/>
    <property type="match status" value="1"/>
</dbReference>
<dbReference type="OrthoDB" id="9802281at2"/>
<dbReference type="InterPro" id="IPR011279">
    <property type="entry name" value="Chorismate_mutase_GmP"/>
</dbReference>
<evidence type="ECO:0000256" key="1">
    <source>
        <dbReference type="ARBA" id="ARBA00023235"/>
    </source>
</evidence>
<comment type="caution">
    <text evidence="3">The sequence shown here is derived from an EMBL/GenBank/DDBJ whole genome shotgun (WGS) entry which is preliminary data.</text>
</comment>
<proteinExistence type="predicted"/>
<dbReference type="Gene3D" id="1.20.59.10">
    <property type="entry name" value="Chorismate mutase"/>
    <property type="match status" value="1"/>
</dbReference>
<dbReference type="InterPro" id="IPR036979">
    <property type="entry name" value="CM_dom_sf"/>
</dbReference>
<dbReference type="EC" id="5.4.99.5" evidence="3"/>
<organism evidence="3 4">
    <name type="scientific">Massiliimalia timonensis</name>
    <dbReference type="NCBI Taxonomy" id="1987501"/>
    <lineage>
        <taxon>Bacteria</taxon>
        <taxon>Bacillati</taxon>
        <taxon>Bacillota</taxon>
        <taxon>Clostridia</taxon>
        <taxon>Eubacteriales</taxon>
        <taxon>Oscillospiraceae</taxon>
        <taxon>Massiliimalia</taxon>
    </lineage>
</organism>
<dbReference type="GO" id="GO:0046417">
    <property type="term" value="P:chorismate metabolic process"/>
    <property type="evidence" value="ECO:0007669"/>
    <property type="project" value="InterPro"/>
</dbReference>
<dbReference type="AlphaFoldDB" id="A0A8J6PDI0"/>
<dbReference type="PANTHER" id="PTHR38041">
    <property type="entry name" value="CHORISMATE MUTASE"/>
    <property type="match status" value="1"/>
</dbReference>
<dbReference type="Proteomes" id="UP000632659">
    <property type="component" value="Unassembled WGS sequence"/>
</dbReference>
<dbReference type="GO" id="GO:0009697">
    <property type="term" value="P:salicylic acid biosynthetic process"/>
    <property type="evidence" value="ECO:0007669"/>
    <property type="project" value="TreeGrafter"/>
</dbReference>
<evidence type="ECO:0000313" key="4">
    <source>
        <dbReference type="Proteomes" id="UP000632659"/>
    </source>
</evidence>
<dbReference type="NCBIfam" id="TIGR01805">
    <property type="entry name" value="CM_mono_grmpos"/>
    <property type="match status" value="1"/>
</dbReference>
<dbReference type="RefSeq" id="WP_093988592.1">
    <property type="nucleotide sequence ID" value="NZ_FYDD01000003.1"/>
</dbReference>
<sequence length="87" mass="10523">MNLEECRTRIDQIDEKILELYLERMNTVIEVAKYKKEQNLPVLHPKREQEIIVKQRSKAPEELKQYVEALYQTLMETSRAYQNELLK</sequence>
<dbReference type="InterPro" id="IPR051331">
    <property type="entry name" value="Chorismate_mutase-related"/>
</dbReference>
<dbReference type="PROSITE" id="PS51168">
    <property type="entry name" value="CHORISMATE_MUT_2"/>
    <property type="match status" value="1"/>
</dbReference>